<feature type="domain" description="Retroviral polymerase SH3-like" evidence="1">
    <location>
        <begin position="65"/>
        <end position="128"/>
    </location>
</feature>
<comment type="caution">
    <text evidence="2">The sequence shown here is derived from an EMBL/GenBank/DDBJ whole genome shotgun (WGS) entry which is preliminary data.</text>
</comment>
<reference evidence="2 3" key="1">
    <citation type="submission" date="2018-05" db="EMBL/GenBank/DDBJ databases">
        <title>Genome sequencing and assembly of the regulated plant pathogen Lachnellula willkommii and related sister species for the development of diagnostic species identification markers.</title>
        <authorList>
            <person name="Giroux E."/>
            <person name="Bilodeau G."/>
        </authorList>
    </citation>
    <scope>NUCLEOTIDE SEQUENCE [LARGE SCALE GENOMIC DNA]</scope>
    <source>
        <strain evidence="2 3">CBS 185.66</strain>
    </source>
</reference>
<evidence type="ECO:0000259" key="1">
    <source>
        <dbReference type="Pfam" id="PF25597"/>
    </source>
</evidence>
<name>A0A8H8QUY8_9HELO</name>
<proteinExistence type="predicted"/>
<dbReference type="Proteomes" id="UP000431533">
    <property type="component" value="Unassembled WGS sequence"/>
</dbReference>
<dbReference type="GeneID" id="41989414"/>
<sequence>MALYANILALIQLPRINIPLALWPYLVQSIAYIKNRTYNSIINKTPYKALIGKKPQIGYIKIIGSLAYILVPKETRKHGKLSEKGNKGILIGFKSANNFLVYISNEEKVISTKNVIIKEDLLYTDKYNRSDNNDYQTLLEISYIEDNTDLGSTSSSASDLPNTSNNNGAS</sequence>
<dbReference type="OrthoDB" id="3549940at2759"/>
<accession>A0A8H8QUY8</accession>
<dbReference type="EMBL" id="QGMH01000327">
    <property type="protein sequence ID" value="TVY22170.1"/>
    <property type="molecule type" value="Genomic_DNA"/>
</dbReference>
<organism evidence="2 3">
    <name type="scientific">Lachnellula hyalina</name>
    <dbReference type="NCBI Taxonomy" id="1316788"/>
    <lineage>
        <taxon>Eukaryota</taxon>
        <taxon>Fungi</taxon>
        <taxon>Dikarya</taxon>
        <taxon>Ascomycota</taxon>
        <taxon>Pezizomycotina</taxon>
        <taxon>Leotiomycetes</taxon>
        <taxon>Helotiales</taxon>
        <taxon>Lachnaceae</taxon>
        <taxon>Lachnellula</taxon>
    </lineage>
</organism>
<feature type="non-terminal residue" evidence="2">
    <location>
        <position position="1"/>
    </location>
</feature>
<keyword evidence="3" id="KW-1185">Reference proteome</keyword>
<dbReference type="Pfam" id="PF25597">
    <property type="entry name" value="SH3_retrovirus"/>
    <property type="match status" value="1"/>
</dbReference>
<dbReference type="AlphaFoldDB" id="A0A8H8QUY8"/>
<dbReference type="InterPro" id="IPR057670">
    <property type="entry name" value="SH3_retrovirus"/>
</dbReference>
<protein>
    <recommendedName>
        <fullName evidence="1">Retroviral polymerase SH3-like domain-containing protein</fullName>
    </recommendedName>
</protein>
<evidence type="ECO:0000313" key="2">
    <source>
        <dbReference type="EMBL" id="TVY22170.1"/>
    </source>
</evidence>
<evidence type="ECO:0000313" key="3">
    <source>
        <dbReference type="Proteomes" id="UP000431533"/>
    </source>
</evidence>
<gene>
    <name evidence="2" type="ORF">LHYA1_G009216</name>
</gene>
<dbReference type="RefSeq" id="XP_031000958.1">
    <property type="nucleotide sequence ID" value="XM_031154120.1"/>
</dbReference>